<dbReference type="InterPro" id="IPR013087">
    <property type="entry name" value="Znf_C2H2_type"/>
</dbReference>
<evidence type="ECO:0000313" key="5">
    <source>
        <dbReference type="Proteomes" id="UP000288716"/>
    </source>
</evidence>
<evidence type="ECO:0000259" key="3">
    <source>
        <dbReference type="PROSITE" id="PS50157"/>
    </source>
</evidence>
<feature type="region of interest" description="Disordered" evidence="2">
    <location>
        <begin position="153"/>
        <end position="241"/>
    </location>
</feature>
<dbReference type="Gene3D" id="3.30.160.60">
    <property type="entry name" value="Classic Zinc Finger"/>
    <property type="match status" value="1"/>
</dbReference>
<keyword evidence="1" id="KW-0863">Zinc-finger</keyword>
<keyword evidence="1" id="KW-0862">Zinc</keyword>
<dbReference type="SMART" id="SM00355">
    <property type="entry name" value="ZnF_C2H2"/>
    <property type="match status" value="2"/>
</dbReference>
<accession>A0A443SLW5</accession>
<dbReference type="AlphaFoldDB" id="A0A443SLW5"/>
<dbReference type="OrthoDB" id="6514172at2759"/>
<dbReference type="GO" id="GO:0008270">
    <property type="term" value="F:zinc ion binding"/>
    <property type="evidence" value="ECO:0007669"/>
    <property type="project" value="UniProtKB-KW"/>
</dbReference>
<organism evidence="4 5">
    <name type="scientific">Leptotrombidium deliense</name>
    <dbReference type="NCBI Taxonomy" id="299467"/>
    <lineage>
        <taxon>Eukaryota</taxon>
        <taxon>Metazoa</taxon>
        <taxon>Ecdysozoa</taxon>
        <taxon>Arthropoda</taxon>
        <taxon>Chelicerata</taxon>
        <taxon>Arachnida</taxon>
        <taxon>Acari</taxon>
        <taxon>Acariformes</taxon>
        <taxon>Trombidiformes</taxon>
        <taxon>Prostigmata</taxon>
        <taxon>Anystina</taxon>
        <taxon>Parasitengona</taxon>
        <taxon>Trombiculoidea</taxon>
        <taxon>Trombiculidae</taxon>
        <taxon>Leptotrombidium</taxon>
    </lineage>
</organism>
<protein>
    <recommendedName>
        <fullName evidence="3">C2H2-type domain-containing protein</fullName>
    </recommendedName>
</protein>
<dbReference type="SUPFAM" id="SSF57667">
    <property type="entry name" value="beta-beta-alpha zinc fingers"/>
    <property type="match status" value="1"/>
</dbReference>
<evidence type="ECO:0000256" key="2">
    <source>
        <dbReference type="SAM" id="MobiDB-lite"/>
    </source>
</evidence>
<dbReference type="InterPro" id="IPR036236">
    <property type="entry name" value="Znf_C2H2_sf"/>
</dbReference>
<dbReference type="PROSITE" id="PS50157">
    <property type="entry name" value="ZINC_FINGER_C2H2_2"/>
    <property type="match status" value="1"/>
</dbReference>
<reference evidence="4 5" key="1">
    <citation type="journal article" date="2018" name="Gigascience">
        <title>Genomes of trombidid mites reveal novel predicted allergens and laterally-transferred genes associated with secondary metabolism.</title>
        <authorList>
            <person name="Dong X."/>
            <person name="Chaisiri K."/>
            <person name="Xia D."/>
            <person name="Armstrong S.D."/>
            <person name="Fang Y."/>
            <person name="Donnelly M.J."/>
            <person name="Kadowaki T."/>
            <person name="McGarry J.W."/>
            <person name="Darby A.C."/>
            <person name="Makepeace B.L."/>
        </authorList>
    </citation>
    <scope>NUCLEOTIDE SEQUENCE [LARGE SCALE GENOMIC DNA]</scope>
    <source>
        <strain evidence="4">UoL-UT</strain>
    </source>
</reference>
<feature type="compositionally biased region" description="Low complexity" evidence="2">
    <location>
        <begin position="187"/>
        <end position="209"/>
    </location>
</feature>
<feature type="compositionally biased region" description="Basic residues" evidence="2">
    <location>
        <begin position="211"/>
        <end position="220"/>
    </location>
</feature>
<dbReference type="STRING" id="299467.A0A443SLW5"/>
<feature type="compositionally biased region" description="Polar residues" evidence="2">
    <location>
        <begin position="167"/>
        <end position="184"/>
    </location>
</feature>
<evidence type="ECO:0000313" key="4">
    <source>
        <dbReference type="EMBL" id="RWS28520.1"/>
    </source>
</evidence>
<evidence type="ECO:0000256" key="1">
    <source>
        <dbReference type="PROSITE-ProRule" id="PRU00042"/>
    </source>
</evidence>
<keyword evidence="5" id="KW-1185">Reference proteome</keyword>
<feature type="domain" description="C2H2-type" evidence="3">
    <location>
        <begin position="71"/>
        <end position="98"/>
    </location>
</feature>
<dbReference type="EMBL" id="NCKV01001333">
    <property type="protein sequence ID" value="RWS28520.1"/>
    <property type="molecule type" value="Genomic_DNA"/>
</dbReference>
<dbReference type="Proteomes" id="UP000288716">
    <property type="component" value="Unassembled WGS sequence"/>
</dbReference>
<proteinExistence type="predicted"/>
<name>A0A443SLW5_9ACAR</name>
<keyword evidence="1" id="KW-0479">Metal-binding</keyword>
<dbReference type="VEuPathDB" id="VectorBase:LDEU003521"/>
<gene>
    <name evidence="4" type="ORF">B4U80_07281</name>
</gene>
<dbReference type="PROSITE" id="PS00028">
    <property type="entry name" value="ZINC_FINGER_C2H2_1"/>
    <property type="match status" value="1"/>
</dbReference>
<sequence>MENEKKRKCLTAGTRNDARMSAKCLFTPGHGVLLPDTGIYTCPTCNALFTCLQYYQQHVQRHAEVNGNKLLCCNHCRYSTDNQFHYNWHIMSHTGEPPHSCNVCNKPPESALNSTSNHIKSETETDDDVTYAMTGKRSVATATNDDIVLMPSSPMSCRLSGKEDQNRNCSATQAGSYASTTTQVKRPPYTKSPTSTPSSIPAPVENSTGRGRGKGNRKSRTLNMLESGVDGSVAGELRLDP</sequence>
<comment type="caution">
    <text evidence="4">The sequence shown here is derived from an EMBL/GenBank/DDBJ whole genome shotgun (WGS) entry which is preliminary data.</text>
</comment>